<accession>B9IFB2</accession>
<proteinExistence type="predicted"/>
<evidence type="ECO:0000313" key="2">
    <source>
        <dbReference type="Proteomes" id="UP000006729"/>
    </source>
</evidence>
<reference evidence="1 2" key="1">
    <citation type="journal article" date="2006" name="Science">
        <title>The genome of black cottonwood, Populus trichocarpa (Torr. &amp; Gray).</title>
        <authorList>
            <person name="Tuskan G.A."/>
            <person name="Difazio S."/>
            <person name="Jansson S."/>
            <person name="Bohlmann J."/>
            <person name="Grigoriev I."/>
            <person name="Hellsten U."/>
            <person name="Putnam N."/>
            <person name="Ralph S."/>
            <person name="Rombauts S."/>
            <person name="Salamov A."/>
            <person name="Schein J."/>
            <person name="Sterck L."/>
            <person name="Aerts A."/>
            <person name="Bhalerao R.R."/>
            <person name="Bhalerao R.P."/>
            <person name="Blaudez D."/>
            <person name="Boerjan W."/>
            <person name="Brun A."/>
            <person name="Brunner A."/>
            <person name="Busov V."/>
            <person name="Campbell M."/>
            <person name="Carlson J."/>
            <person name="Chalot M."/>
            <person name="Chapman J."/>
            <person name="Chen G.L."/>
            <person name="Cooper D."/>
            <person name="Coutinho P.M."/>
            <person name="Couturier J."/>
            <person name="Covert S."/>
            <person name="Cronk Q."/>
            <person name="Cunningham R."/>
            <person name="Davis J."/>
            <person name="Degroeve S."/>
            <person name="Dejardin A."/>
            <person name="Depamphilis C."/>
            <person name="Detter J."/>
            <person name="Dirks B."/>
            <person name="Dubchak I."/>
            <person name="Duplessis S."/>
            <person name="Ehlting J."/>
            <person name="Ellis B."/>
            <person name="Gendler K."/>
            <person name="Goodstein D."/>
            <person name="Gribskov M."/>
            <person name="Grimwood J."/>
            <person name="Groover A."/>
            <person name="Gunter L."/>
            <person name="Hamberger B."/>
            <person name="Heinze B."/>
            <person name="Helariutta Y."/>
            <person name="Henrissat B."/>
            <person name="Holligan D."/>
            <person name="Holt R."/>
            <person name="Huang W."/>
            <person name="Islam-Faridi N."/>
            <person name="Jones S."/>
            <person name="Jones-Rhoades M."/>
            <person name="Jorgensen R."/>
            <person name="Joshi C."/>
            <person name="Kangasjarvi J."/>
            <person name="Karlsson J."/>
            <person name="Kelleher C."/>
            <person name="Kirkpatrick R."/>
            <person name="Kirst M."/>
            <person name="Kohler A."/>
            <person name="Kalluri U."/>
            <person name="Larimer F."/>
            <person name="Leebens-Mack J."/>
            <person name="Leple J.C."/>
            <person name="Locascio P."/>
            <person name="Lou Y."/>
            <person name="Lucas S."/>
            <person name="Martin F."/>
            <person name="Montanini B."/>
            <person name="Napoli C."/>
            <person name="Nelson D.R."/>
            <person name="Nelson C."/>
            <person name="Nieminen K."/>
            <person name="Nilsson O."/>
            <person name="Pereda V."/>
            <person name="Peter G."/>
            <person name="Philippe R."/>
            <person name="Pilate G."/>
            <person name="Poliakov A."/>
            <person name="Razumovskaya J."/>
            <person name="Richardson P."/>
            <person name="Rinaldi C."/>
            <person name="Ritland K."/>
            <person name="Rouze P."/>
            <person name="Ryaboy D."/>
            <person name="Schmutz J."/>
            <person name="Schrader J."/>
            <person name="Segerman B."/>
            <person name="Shin H."/>
            <person name="Siddiqui A."/>
            <person name="Sterky F."/>
            <person name="Terry A."/>
            <person name="Tsai C.J."/>
            <person name="Uberbacher E."/>
            <person name="Unneberg P."/>
            <person name="Vahala J."/>
            <person name="Wall K."/>
            <person name="Wessler S."/>
            <person name="Yang G."/>
            <person name="Yin T."/>
            <person name="Douglas C."/>
            <person name="Marra M."/>
            <person name="Sandberg G."/>
            <person name="Van de Peer Y."/>
            <person name="Rokhsar D."/>
        </authorList>
    </citation>
    <scope>NUCLEOTIDE SEQUENCE [LARGE SCALE GENOMIC DNA]</scope>
    <source>
        <strain evidence="2">cv. Nisqually</strain>
    </source>
</reference>
<protein>
    <submittedName>
        <fullName evidence="1">Uncharacterized protein</fullName>
    </submittedName>
</protein>
<organism evidence="1 2">
    <name type="scientific">Populus trichocarpa</name>
    <name type="common">Western balsam poplar</name>
    <name type="synonym">Populus balsamifera subsp. trichocarpa</name>
    <dbReference type="NCBI Taxonomy" id="3694"/>
    <lineage>
        <taxon>Eukaryota</taxon>
        <taxon>Viridiplantae</taxon>
        <taxon>Streptophyta</taxon>
        <taxon>Embryophyta</taxon>
        <taxon>Tracheophyta</taxon>
        <taxon>Spermatophyta</taxon>
        <taxon>Magnoliopsida</taxon>
        <taxon>eudicotyledons</taxon>
        <taxon>Gunneridae</taxon>
        <taxon>Pentapetalae</taxon>
        <taxon>rosids</taxon>
        <taxon>fabids</taxon>
        <taxon>Malpighiales</taxon>
        <taxon>Salicaceae</taxon>
        <taxon>Saliceae</taxon>
        <taxon>Populus</taxon>
    </lineage>
</organism>
<sequence length="63" mass="7559">MYQVTETNQVDVPHARFHRPDQWLPVYSWLESLHKDEEVKSKDISDWLPGNPEIREQLCSRHS</sequence>
<dbReference type="InParanoid" id="B9IFB2"/>
<dbReference type="EMBL" id="CM009304">
    <property type="protein sequence ID" value="PNT01327.1"/>
    <property type="molecule type" value="Genomic_DNA"/>
</dbReference>
<dbReference type="Proteomes" id="UP000006729">
    <property type="component" value="Chromosome 15"/>
</dbReference>
<dbReference type="STRING" id="3694.B9IFB2"/>
<gene>
    <name evidence="1" type="ORF">POPTR_015G095800</name>
</gene>
<dbReference type="AlphaFoldDB" id="B9IFB2"/>
<evidence type="ECO:0000313" key="1">
    <source>
        <dbReference type="EMBL" id="PNT01327.1"/>
    </source>
</evidence>
<keyword evidence="2" id="KW-1185">Reference proteome</keyword>
<dbReference type="HOGENOM" id="CLU_2890043_0_0_1"/>
<name>B9IFB2_POPTR</name>